<dbReference type="RefSeq" id="WP_173808715.1">
    <property type="nucleotide sequence ID" value="NZ_JABSNP010000003.1"/>
</dbReference>
<reference evidence="2 3" key="1">
    <citation type="submission" date="2020-05" db="EMBL/GenBank/DDBJ databases">
        <title>Genomic Encyclopedia of Type Strains, Phase IV (KMG-V): Genome sequencing to study the core and pangenomes of soil and plant-associated prokaryotes.</title>
        <authorList>
            <person name="Whitman W."/>
        </authorList>
    </citation>
    <scope>NUCLEOTIDE SEQUENCE [LARGE SCALE GENOMIC DNA]</scope>
    <source>
        <strain evidence="2 3">9A</strain>
    </source>
</reference>
<dbReference type="Pfam" id="PF12146">
    <property type="entry name" value="Hydrolase_4"/>
    <property type="match status" value="1"/>
</dbReference>
<dbReference type="InterPro" id="IPR029058">
    <property type="entry name" value="AB_hydrolase_fold"/>
</dbReference>
<dbReference type="Proteomes" id="UP000779507">
    <property type="component" value="Unassembled WGS sequence"/>
</dbReference>
<dbReference type="PANTHER" id="PTHR43265:SF1">
    <property type="entry name" value="ESTERASE ESTD"/>
    <property type="match status" value="1"/>
</dbReference>
<evidence type="ECO:0000313" key="2">
    <source>
        <dbReference type="EMBL" id="NRT17939.1"/>
    </source>
</evidence>
<feature type="domain" description="Serine aminopeptidase S33" evidence="1">
    <location>
        <begin position="199"/>
        <end position="404"/>
    </location>
</feature>
<dbReference type="SUPFAM" id="SSF53474">
    <property type="entry name" value="alpha/beta-Hydrolases"/>
    <property type="match status" value="1"/>
</dbReference>
<gene>
    <name evidence="2" type="ORF">HNP98_000750</name>
</gene>
<dbReference type="InterPro" id="IPR053145">
    <property type="entry name" value="AB_hydrolase_Est10"/>
</dbReference>
<dbReference type="InterPro" id="IPR022742">
    <property type="entry name" value="Hydrolase_4"/>
</dbReference>
<accession>A0ABX2FLF5</accession>
<dbReference type="Gene3D" id="3.40.50.1820">
    <property type="entry name" value="alpha/beta hydrolase"/>
    <property type="match status" value="1"/>
</dbReference>
<evidence type="ECO:0000259" key="1">
    <source>
        <dbReference type="Pfam" id="PF12146"/>
    </source>
</evidence>
<proteinExistence type="predicted"/>
<name>A0ABX2FLF5_9BACT</name>
<evidence type="ECO:0000313" key="3">
    <source>
        <dbReference type="Proteomes" id="UP000779507"/>
    </source>
</evidence>
<protein>
    <recommendedName>
        <fullName evidence="1">Serine aminopeptidase S33 domain-containing protein</fullName>
    </recommendedName>
</protein>
<sequence>MAGAAQGQALPAAAANDLTASVGPEGPTARRPTPPDPTVLNGFWKGPLAVPGGSLEVIFRLMKLSNGEYFATLDVPMQKVIHMEVQVTQHADSVELFAPAAGSRFTGLRSADGQQLVGTWQQPGFKAPMALAFAAIPAAPVASSTTLSRPYREETVALANAVANLRLGATYTVPAGAGPFPAVVLTADAGPQAQASGGDEYSPLAQLADYLTRRGVAVLRYDERGVGRSTGTAAASAADLVSDVRTGLSFLRARPEIDRTHVGVIGHGEGGNVALLAATQELPPAFVVALAAYGQRGSAVAAQAQATALKEAGATTAVLADAAKREQDLLEVIRHAPDNAQARANVASLLRQNDATLDEAAAQHRAAALTSARYRNFLDFDPTAKLYYVYCPVLLLNGTADRAVGAFANLGPLERGLRLNDNKGVYSKRLPGVNHQFQAAPGEWPIVNGERKPTFSPTAEELIREWIVSQVR</sequence>
<dbReference type="PANTHER" id="PTHR43265">
    <property type="entry name" value="ESTERASE ESTD"/>
    <property type="match status" value="1"/>
</dbReference>
<organism evidence="2 3">
    <name type="scientific">Hymenobacter caeli</name>
    <dbReference type="NCBI Taxonomy" id="2735894"/>
    <lineage>
        <taxon>Bacteria</taxon>
        <taxon>Pseudomonadati</taxon>
        <taxon>Bacteroidota</taxon>
        <taxon>Cytophagia</taxon>
        <taxon>Cytophagales</taxon>
        <taxon>Hymenobacteraceae</taxon>
        <taxon>Hymenobacter</taxon>
    </lineage>
</organism>
<dbReference type="EMBL" id="JABSNP010000003">
    <property type="protein sequence ID" value="NRT17939.1"/>
    <property type="molecule type" value="Genomic_DNA"/>
</dbReference>
<comment type="caution">
    <text evidence="2">The sequence shown here is derived from an EMBL/GenBank/DDBJ whole genome shotgun (WGS) entry which is preliminary data.</text>
</comment>
<keyword evidence="3" id="KW-1185">Reference proteome</keyword>